<evidence type="ECO:0000256" key="1">
    <source>
        <dbReference type="ARBA" id="ARBA00023015"/>
    </source>
</evidence>
<dbReference type="InterPro" id="IPR011991">
    <property type="entry name" value="ArsR-like_HTH"/>
</dbReference>
<evidence type="ECO:0000313" key="5">
    <source>
        <dbReference type="EMBL" id="SMC24623.1"/>
    </source>
</evidence>
<dbReference type="InterPro" id="IPR036388">
    <property type="entry name" value="WH-like_DNA-bd_sf"/>
</dbReference>
<dbReference type="InterPro" id="IPR019887">
    <property type="entry name" value="Tscrpt_reg_AsnC/Lrp_C"/>
</dbReference>
<reference evidence="5 6" key="1">
    <citation type="submission" date="2017-04" db="EMBL/GenBank/DDBJ databases">
        <authorList>
            <person name="Afonso C.L."/>
            <person name="Miller P.J."/>
            <person name="Scott M.A."/>
            <person name="Spackman E."/>
            <person name="Goraichik I."/>
            <person name="Dimitrov K.M."/>
            <person name="Suarez D.L."/>
            <person name="Swayne D.E."/>
        </authorList>
    </citation>
    <scope>NUCLEOTIDE SEQUENCE [LARGE SCALE GENOMIC DNA]</scope>
    <source>
        <strain evidence="5 6">DSM 12555</strain>
    </source>
</reference>
<dbReference type="OrthoDB" id="66249at2"/>
<dbReference type="PANTHER" id="PTHR30154:SF34">
    <property type="entry name" value="TRANSCRIPTIONAL REGULATOR AZLB"/>
    <property type="match status" value="1"/>
</dbReference>
<dbReference type="STRING" id="1121291.SAMN02745134_02236"/>
<dbReference type="AlphaFoldDB" id="A0A1W1XKX7"/>
<dbReference type="SMART" id="SM00344">
    <property type="entry name" value="HTH_ASNC"/>
    <property type="match status" value="1"/>
</dbReference>
<dbReference type="GO" id="GO:0005829">
    <property type="term" value="C:cytosol"/>
    <property type="evidence" value="ECO:0007669"/>
    <property type="project" value="TreeGrafter"/>
</dbReference>
<dbReference type="SUPFAM" id="SSF46785">
    <property type="entry name" value="Winged helix' DNA-binding domain"/>
    <property type="match status" value="1"/>
</dbReference>
<dbReference type="EMBL" id="FWXH01000007">
    <property type="protein sequence ID" value="SMC24623.1"/>
    <property type="molecule type" value="Genomic_DNA"/>
</dbReference>
<dbReference type="Proteomes" id="UP000192468">
    <property type="component" value="Unassembled WGS sequence"/>
</dbReference>
<protein>
    <submittedName>
        <fullName evidence="5">Transcriptional regulator, AsnC family</fullName>
    </submittedName>
</protein>
<dbReference type="SUPFAM" id="SSF54909">
    <property type="entry name" value="Dimeric alpha+beta barrel"/>
    <property type="match status" value="1"/>
</dbReference>
<dbReference type="InterPro" id="IPR036390">
    <property type="entry name" value="WH_DNA-bd_sf"/>
</dbReference>
<gene>
    <name evidence="5" type="ORF">SAMN02745134_02236</name>
</gene>
<feature type="domain" description="HTH asnC-type" evidence="4">
    <location>
        <begin position="1"/>
        <end position="62"/>
    </location>
</feature>
<accession>A0A1W1XKX7</accession>
<keyword evidence="2" id="KW-0238">DNA-binding</keyword>
<dbReference type="CDD" id="cd00090">
    <property type="entry name" value="HTH_ARSR"/>
    <property type="match status" value="1"/>
</dbReference>
<dbReference type="Pfam" id="PF01037">
    <property type="entry name" value="AsnC_trans_reg"/>
    <property type="match status" value="1"/>
</dbReference>
<dbReference type="Gene3D" id="3.30.70.920">
    <property type="match status" value="1"/>
</dbReference>
<evidence type="ECO:0000259" key="4">
    <source>
        <dbReference type="PROSITE" id="PS50956"/>
    </source>
</evidence>
<dbReference type="Gene3D" id="1.10.10.10">
    <property type="entry name" value="Winged helix-like DNA-binding domain superfamily/Winged helix DNA-binding domain"/>
    <property type="match status" value="1"/>
</dbReference>
<keyword evidence="6" id="KW-1185">Reference proteome</keyword>
<dbReference type="GO" id="GO:0043200">
    <property type="term" value="P:response to amino acid"/>
    <property type="evidence" value="ECO:0007669"/>
    <property type="project" value="TreeGrafter"/>
</dbReference>
<evidence type="ECO:0000256" key="3">
    <source>
        <dbReference type="ARBA" id="ARBA00023163"/>
    </source>
</evidence>
<name>A0A1W1XKX7_9CLOT</name>
<dbReference type="InterPro" id="IPR000485">
    <property type="entry name" value="AsnC-type_HTH_dom"/>
</dbReference>
<keyword evidence="1" id="KW-0805">Transcription regulation</keyword>
<keyword evidence="3" id="KW-0804">Transcription</keyword>
<evidence type="ECO:0000313" key="6">
    <source>
        <dbReference type="Proteomes" id="UP000192468"/>
    </source>
</evidence>
<proteinExistence type="predicted"/>
<dbReference type="InterPro" id="IPR019888">
    <property type="entry name" value="Tscrpt_reg_AsnC-like"/>
</dbReference>
<dbReference type="PRINTS" id="PR00033">
    <property type="entry name" value="HTHASNC"/>
</dbReference>
<dbReference type="InterPro" id="IPR011008">
    <property type="entry name" value="Dimeric_a/b-barrel"/>
</dbReference>
<dbReference type="PANTHER" id="PTHR30154">
    <property type="entry name" value="LEUCINE-RESPONSIVE REGULATORY PROTEIN"/>
    <property type="match status" value="1"/>
</dbReference>
<dbReference type="GO" id="GO:0043565">
    <property type="term" value="F:sequence-specific DNA binding"/>
    <property type="evidence" value="ECO:0007669"/>
    <property type="project" value="InterPro"/>
</dbReference>
<sequence length="146" mass="16928">MDEIDFKIIDVLKQNSKVTNSQISKKVSLSIPAIGERIRKMEQANIIEKYTIKVNREKINYKVLAFVFINIDKTENIKNFRENIIKYNSVLECHHVAGEYDYLLKVLVEDTKSLEYFLSDILKKIKGVCKSNTIITLSSLKENINV</sequence>
<dbReference type="PROSITE" id="PS50956">
    <property type="entry name" value="HTH_ASNC_2"/>
    <property type="match status" value="1"/>
</dbReference>
<organism evidence="5 6">
    <name type="scientific">Clostridium acidisoli DSM 12555</name>
    <dbReference type="NCBI Taxonomy" id="1121291"/>
    <lineage>
        <taxon>Bacteria</taxon>
        <taxon>Bacillati</taxon>
        <taxon>Bacillota</taxon>
        <taxon>Clostridia</taxon>
        <taxon>Eubacteriales</taxon>
        <taxon>Clostridiaceae</taxon>
        <taxon>Clostridium</taxon>
    </lineage>
</organism>
<dbReference type="Pfam" id="PF13412">
    <property type="entry name" value="HTH_24"/>
    <property type="match status" value="1"/>
</dbReference>
<evidence type="ECO:0000256" key="2">
    <source>
        <dbReference type="ARBA" id="ARBA00023125"/>
    </source>
</evidence>
<dbReference type="RefSeq" id="WP_084116068.1">
    <property type="nucleotide sequence ID" value="NZ_FWXH01000007.1"/>
</dbReference>